<dbReference type="STRING" id="48701.ENSPMEP00000004483"/>
<keyword evidence="6" id="KW-1015">Disulfide bond</keyword>
<evidence type="ECO:0000313" key="11">
    <source>
        <dbReference type="Proteomes" id="UP000261480"/>
    </source>
</evidence>
<evidence type="ECO:0000256" key="6">
    <source>
        <dbReference type="ARBA" id="ARBA00023157"/>
    </source>
</evidence>
<keyword evidence="7" id="KW-0325">Glycoprotein</keyword>
<feature type="domain" description="Ig-like" evidence="9">
    <location>
        <begin position="18"/>
        <end position="127"/>
    </location>
</feature>
<dbReference type="Ensembl" id="ENSPMET00000009116.1">
    <property type="protein sequence ID" value="ENSPMEP00000004483.1"/>
    <property type="gene ID" value="ENSPMEG00000005739.1"/>
</dbReference>
<name>A0A3B3WNV9_9TELE</name>
<keyword evidence="11" id="KW-1185">Reference proteome</keyword>
<reference evidence="10" key="2">
    <citation type="submission" date="2025-09" db="UniProtKB">
        <authorList>
            <consortium name="Ensembl"/>
        </authorList>
    </citation>
    <scope>IDENTIFICATION</scope>
</reference>
<keyword evidence="3" id="KW-0732">Signal</keyword>
<dbReference type="Gene3D" id="2.60.40.10">
    <property type="entry name" value="Immunoglobulins"/>
    <property type="match status" value="1"/>
</dbReference>
<dbReference type="InterPro" id="IPR003599">
    <property type="entry name" value="Ig_sub"/>
</dbReference>
<keyword evidence="4" id="KW-0391">Immunity</keyword>
<dbReference type="InterPro" id="IPR036179">
    <property type="entry name" value="Ig-like_dom_sf"/>
</dbReference>
<dbReference type="AlphaFoldDB" id="A0A3B3WNV9"/>
<dbReference type="PROSITE" id="PS50835">
    <property type="entry name" value="IG_LIKE"/>
    <property type="match status" value="1"/>
</dbReference>
<proteinExistence type="predicted"/>
<keyword evidence="8" id="KW-1133">Transmembrane helix</keyword>
<keyword evidence="5 8" id="KW-0472">Membrane</keyword>
<evidence type="ECO:0000256" key="7">
    <source>
        <dbReference type="ARBA" id="ARBA00023180"/>
    </source>
</evidence>
<keyword evidence="2" id="KW-1003">Cell membrane</keyword>
<comment type="subcellular location">
    <subcellularLocation>
        <location evidence="1">Cell membrane</location>
    </subcellularLocation>
</comment>
<dbReference type="PANTHER" id="PTHR19433:SF111">
    <property type="entry name" value="T CELL RECEPTOR ALPHA VARIABLE 4"/>
    <property type="match status" value="1"/>
</dbReference>
<dbReference type="InterPro" id="IPR052051">
    <property type="entry name" value="TCR_complex_component"/>
</dbReference>
<dbReference type="GO" id="GO:0009617">
    <property type="term" value="P:response to bacterium"/>
    <property type="evidence" value="ECO:0007669"/>
    <property type="project" value="TreeGrafter"/>
</dbReference>
<evidence type="ECO:0000256" key="3">
    <source>
        <dbReference type="ARBA" id="ARBA00022729"/>
    </source>
</evidence>
<evidence type="ECO:0000256" key="4">
    <source>
        <dbReference type="ARBA" id="ARBA00022859"/>
    </source>
</evidence>
<evidence type="ECO:0000256" key="8">
    <source>
        <dbReference type="SAM" id="Phobius"/>
    </source>
</evidence>
<organism evidence="10 11">
    <name type="scientific">Poecilia mexicana</name>
    <dbReference type="NCBI Taxonomy" id="48701"/>
    <lineage>
        <taxon>Eukaryota</taxon>
        <taxon>Metazoa</taxon>
        <taxon>Chordata</taxon>
        <taxon>Craniata</taxon>
        <taxon>Vertebrata</taxon>
        <taxon>Euteleostomi</taxon>
        <taxon>Actinopterygii</taxon>
        <taxon>Neopterygii</taxon>
        <taxon>Teleostei</taxon>
        <taxon>Neoteleostei</taxon>
        <taxon>Acanthomorphata</taxon>
        <taxon>Ovalentaria</taxon>
        <taxon>Atherinomorphae</taxon>
        <taxon>Cyprinodontiformes</taxon>
        <taxon>Poeciliidae</taxon>
        <taxon>Poeciliinae</taxon>
        <taxon>Poecilia</taxon>
    </lineage>
</organism>
<dbReference type="InterPro" id="IPR013783">
    <property type="entry name" value="Ig-like_fold"/>
</dbReference>
<evidence type="ECO:0000259" key="9">
    <source>
        <dbReference type="PROSITE" id="PS50835"/>
    </source>
</evidence>
<reference evidence="10" key="1">
    <citation type="submission" date="2025-08" db="UniProtKB">
        <authorList>
            <consortium name="Ensembl"/>
        </authorList>
    </citation>
    <scope>IDENTIFICATION</scope>
</reference>
<dbReference type="Proteomes" id="UP000261480">
    <property type="component" value="Unplaced"/>
</dbReference>
<feature type="transmembrane region" description="Helical" evidence="8">
    <location>
        <begin position="183"/>
        <end position="200"/>
    </location>
</feature>
<dbReference type="GO" id="GO:0005886">
    <property type="term" value="C:plasma membrane"/>
    <property type="evidence" value="ECO:0007669"/>
    <property type="project" value="UniProtKB-SubCell"/>
</dbReference>
<evidence type="ECO:0000256" key="5">
    <source>
        <dbReference type="ARBA" id="ARBA00023136"/>
    </source>
</evidence>
<evidence type="ECO:0000256" key="1">
    <source>
        <dbReference type="ARBA" id="ARBA00004236"/>
    </source>
</evidence>
<dbReference type="InterPro" id="IPR007110">
    <property type="entry name" value="Ig-like_dom"/>
</dbReference>
<dbReference type="Pfam" id="PF07686">
    <property type="entry name" value="V-set"/>
    <property type="match status" value="1"/>
</dbReference>
<dbReference type="InterPro" id="IPR013106">
    <property type="entry name" value="Ig_V-set"/>
</dbReference>
<accession>A0A3B3WNV9</accession>
<protein>
    <recommendedName>
        <fullName evidence="9">Ig-like domain-containing protein</fullName>
    </recommendedName>
</protein>
<dbReference type="GO" id="GO:0002376">
    <property type="term" value="P:immune system process"/>
    <property type="evidence" value="ECO:0007669"/>
    <property type="project" value="UniProtKB-KW"/>
</dbReference>
<dbReference type="PANTHER" id="PTHR19433">
    <property type="entry name" value="T-CELL RECEPTOR ALPHA CHAIN V REGION-RELATED"/>
    <property type="match status" value="1"/>
</dbReference>
<evidence type="ECO:0000256" key="2">
    <source>
        <dbReference type="ARBA" id="ARBA00022475"/>
    </source>
</evidence>
<evidence type="ECO:0000313" key="10">
    <source>
        <dbReference type="Ensembl" id="ENSPMEP00000004483.1"/>
    </source>
</evidence>
<dbReference type="SMART" id="SM00409">
    <property type="entry name" value="IG"/>
    <property type="match status" value="1"/>
</dbReference>
<dbReference type="SUPFAM" id="SSF48726">
    <property type="entry name" value="Immunoglobulin"/>
    <property type="match status" value="1"/>
</dbReference>
<keyword evidence="8" id="KW-0812">Transmembrane</keyword>
<sequence length="215" mass="24427">MRAIWENSKAFFKVKVSPLSDVSGSVLVSGSQTVKVQPGDDVTLECRKNSSGLSYWFRLGEKNKANCISVLINNNRERVKNCDGFQKEKFNMSSNSSTVSLKIKKVNLSDAGLYFCGVKKDKSIAFSVIHLHVKGKKIFLNCSQILPPFPFFSANPFTVFYLKTQRRFMRTQRNKVRIFSNPLVLNVLLVNVVVVLLVKVNRLQRGNPLKNSWYL</sequence>